<dbReference type="GO" id="GO:0003676">
    <property type="term" value="F:nucleic acid binding"/>
    <property type="evidence" value="ECO:0007669"/>
    <property type="project" value="InterPro"/>
</dbReference>
<reference evidence="3" key="1">
    <citation type="submission" date="2025-08" db="UniProtKB">
        <authorList>
            <consortium name="Ensembl"/>
        </authorList>
    </citation>
    <scope>IDENTIFICATION</scope>
</reference>
<dbReference type="Pfam" id="PF00665">
    <property type="entry name" value="rve"/>
    <property type="match status" value="1"/>
</dbReference>
<organism evidence="3 4">
    <name type="scientific">Cyprinus carpio</name>
    <name type="common">Common carp</name>
    <dbReference type="NCBI Taxonomy" id="7962"/>
    <lineage>
        <taxon>Eukaryota</taxon>
        <taxon>Metazoa</taxon>
        <taxon>Chordata</taxon>
        <taxon>Craniata</taxon>
        <taxon>Vertebrata</taxon>
        <taxon>Euteleostomi</taxon>
        <taxon>Actinopterygii</taxon>
        <taxon>Neopterygii</taxon>
        <taxon>Teleostei</taxon>
        <taxon>Ostariophysi</taxon>
        <taxon>Cypriniformes</taxon>
        <taxon>Cyprinidae</taxon>
        <taxon>Cyprininae</taxon>
        <taxon>Cyprinus</taxon>
    </lineage>
</organism>
<protein>
    <recommendedName>
        <fullName evidence="2">Integrase catalytic domain-containing protein</fullName>
    </recommendedName>
</protein>
<dbReference type="InterPro" id="IPR036397">
    <property type="entry name" value="RNaseH_sf"/>
</dbReference>
<dbReference type="InterPro" id="IPR050951">
    <property type="entry name" value="Retrovirus_Pol_polyprotein"/>
</dbReference>
<dbReference type="SUPFAM" id="SSF53098">
    <property type="entry name" value="Ribonuclease H-like"/>
    <property type="match status" value="1"/>
</dbReference>
<dbReference type="Gene3D" id="3.30.420.10">
    <property type="entry name" value="Ribonuclease H-like superfamily/Ribonuclease H"/>
    <property type="match status" value="1"/>
</dbReference>
<dbReference type="Proteomes" id="UP000694427">
    <property type="component" value="Unplaced"/>
</dbReference>
<dbReference type="InterPro" id="IPR012337">
    <property type="entry name" value="RNaseH-like_sf"/>
</dbReference>
<evidence type="ECO:0000313" key="4">
    <source>
        <dbReference type="Proteomes" id="UP000694427"/>
    </source>
</evidence>
<feature type="region of interest" description="Disordered" evidence="1">
    <location>
        <begin position="280"/>
        <end position="306"/>
    </location>
</feature>
<sequence length="346" mass="39781">MDFLSVELDHSNTKNILVITDHFTKYAVAIPTQNQTACTVAKCLWENFLVHYGFPEKLHSDQGPDFESHTIKELCHVAVIHKICTTPYHPRGNPVERFNQTLLQMLGTLENEKNSRWKEFLKPLVHAYNCTCNDTTGYAPYELMFGRLPRMSVDLAFGLPAEAPAKSHSQYVKYLKDRFQESYKIAKNNAAKLAEHSKRRFNECMVASTLEEGDQVLVRNVRLRGKHKLADKWEQGVHLVVNRAGDLLMYTVRPVGQSGPLRTLHQDLLLPCGFLQAERPEQRPKQTVHRPRTRAYSCNDERQDPESVCEYSGSEDDQFFSPVLEDFETRVLMSPEQLSYPKIQNV</sequence>
<dbReference type="PROSITE" id="PS50994">
    <property type="entry name" value="INTEGRASE"/>
    <property type="match status" value="1"/>
</dbReference>
<keyword evidence="4" id="KW-1185">Reference proteome</keyword>
<evidence type="ECO:0000313" key="3">
    <source>
        <dbReference type="Ensembl" id="ENSCCRP00010106631.1"/>
    </source>
</evidence>
<accession>A0A8C1PMW2</accession>
<reference evidence="3" key="2">
    <citation type="submission" date="2025-09" db="UniProtKB">
        <authorList>
            <consortium name="Ensembl"/>
        </authorList>
    </citation>
    <scope>IDENTIFICATION</scope>
</reference>
<dbReference type="AlphaFoldDB" id="A0A8C1PMW2"/>
<dbReference type="FunFam" id="3.30.420.10:FF:000032">
    <property type="entry name" value="Retrovirus-related Pol polyprotein from transposon 297-like Protein"/>
    <property type="match status" value="1"/>
</dbReference>
<dbReference type="PANTHER" id="PTHR37984:SF15">
    <property type="entry name" value="INTEGRASE CATALYTIC DOMAIN-CONTAINING PROTEIN"/>
    <property type="match status" value="1"/>
</dbReference>
<dbReference type="Ensembl" id="ENSCCRT00010118568.1">
    <property type="protein sequence ID" value="ENSCCRP00010106631.1"/>
    <property type="gene ID" value="ENSCCRG00010047023.1"/>
</dbReference>
<proteinExistence type="predicted"/>
<feature type="domain" description="Integrase catalytic" evidence="2">
    <location>
        <begin position="1"/>
        <end position="148"/>
    </location>
</feature>
<evidence type="ECO:0000259" key="2">
    <source>
        <dbReference type="PROSITE" id="PS50994"/>
    </source>
</evidence>
<name>A0A8C1PMW2_CYPCA</name>
<dbReference type="PANTHER" id="PTHR37984">
    <property type="entry name" value="PROTEIN CBG26694"/>
    <property type="match status" value="1"/>
</dbReference>
<dbReference type="GO" id="GO:0015074">
    <property type="term" value="P:DNA integration"/>
    <property type="evidence" value="ECO:0007669"/>
    <property type="project" value="InterPro"/>
</dbReference>
<dbReference type="InterPro" id="IPR001584">
    <property type="entry name" value="Integrase_cat-core"/>
</dbReference>
<evidence type="ECO:0000256" key="1">
    <source>
        <dbReference type="SAM" id="MobiDB-lite"/>
    </source>
</evidence>